<gene>
    <name evidence="1" type="ORF">SAMN05421740_107195</name>
</gene>
<dbReference type="STRING" id="332977.SAMN05421740_107195"/>
<sequence length="66" mass="7972">MLCMVFVTFSIDSYNYTQIFTYFCATQSDGINYVDQDKKGNIRKIVFCHLFFEDVYFHCAYFYAWV</sequence>
<dbReference type="AlphaFoldDB" id="A0A1H7RM54"/>
<accession>A0A1H7RM54</accession>
<organism evidence="1 2">
    <name type="scientific">Parapedobacter koreensis</name>
    <dbReference type="NCBI Taxonomy" id="332977"/>
    <lineage>
        <taxon>Bacteria</taxon>
        <taxon>Pseudomonadati</taxon>
        <taxon>Bacteroidota</taxon>
        <taxon>Sphingobacteriia</taxon>
        <taxon>Sphingobacteriales</taxon>
        <taxon>Sphingobacteriaceae</taxon>
        <taxon>Parapedobacter</taxon>
    </lineage>
</organism>
<evidence type="ECO:0000313" key="2">
    <source>
        <dbReference type="Proteomes" id="UP000198916"/>
    </source>
</evidence>
<dbReference type="Proteomes" id="UP000198916">
    <property type="component" value="Unassembled WGS sequence"/>
</dbReference>
<dbReference type="EMBL" id="FNZR01000007">
    <property type="protein sequence ID" value="SEL61283.1"/>
    <property type="molecule type" value="Genomic_DNA"/>
</dbReference>
<evidence type="ECO:0000313" key="1">
    <source>
        <dbReference type="EMBL" id="SEL61283.1"/>
    </source>
</evidence>
<keyword evidence="2" id="KW-1185">Reference proteome</keyword>
<protein>
    <submittedName>
        <fullName evidence="1">Uncharacterized protein</fullName>
    </submittedName>
</protein>
<name>A0A1H7RM54_9SPHI</name>
<proteinExistence type="predicted"/>
<reference evidence="2" key="1">
    <citation type="submission" date="2016-10" db="EMBL/GenBank/DDBJ databases">
        <authorList>
            <person name="Varghese N."/>
            <person name="Submissions S."/>
        </authorList>
    </citation>
    <scope>NUCLEOTIDE SEQUENCE [LARGE SCALE GENOMIC DNA]</scope>
    <source>
        <strain evidence="2">Jip14</strain>
    </source>
</reference>